<evidence type="ECO:0000313" key="4">
    <source>
        <dbReference type="Proteomes" id="UP001519293"/>
    </source>
</evidence>
<dbReference type="InterPro" id="IPR050553">
    <property type="entry name" value="Thioredoxin_ResA/DsbE_sf"/>
</dbReference>
<evidence type="ECO:0000259" key="2">
    <source>
        <dbReference type="PROSITE" id="PS51352"/>
    </source>
</evidence>
<name>A0ABS4RF09_9BACI</name>
<dbReference type="InterPro" id="IPR036249">
    <property type="entry name" value="Thioredoxin-like_sf"/>
</dbReference>
<feature type="domain" description="Thioredoxin" evidence="2">
    <location>
        <begin position="31"/>
        <end position="166"/>
    </location>
</feature>
<evidence type="ECO:0000313" key="3">
    <source>
        <dbReference type="EMBL" id="MBP2241490.1"/>
    </source>
</evidence>
<dbReference type="CDD" id="cd02966">
    <property type="entry name" value="TlpA_like_family"/>
    <property type="match status" value="1"/>
</dbReference>
<dbReference type="Proteomes" id="UP001519293">
    <property type="component" value="Unassembled WGS sequence"/>
</dbReference>
<keyword evidence="1" id="KW-1015">Disulfide bond</keyword>
<reference evidence="3 4" key="1">
    <citation type="submission" date="2021-03" db="EMBL/GenBank/DDBJ databases">
        <title>Genomic Encyclopedia of Type Strains, Phase IV (KMG-IV): sequencing the most valuable type-strain genomes for metagenomic binning, comparative biology and taxonomic classification.</title>
        <authorList>
            <person name="Goeker M."/>
        </authorList>
    </citation>
    <scope>NUCLEOTIDE SEQUENCE [LARGE SCALE GENOMIC DNA]</scope>
    <source>
        <strain evidence="3 4">DSM 26675</strain>
    </source>
</reference>
<accession>A0ABS4RF09</accession>
<proteinExistence type="predicted"/>
<dbReference type="PANTHER" id="PTHR42852">
    <property type="entry name" value="THIOL:DISULFIDE INTERCHANGE PROTEIN DSBE"/>
    <property type="match status" value="1"/>
</dbReference>
<evidence type="ECO:0000256" key="1">
    <source>
        <dbReference type="ARBA" id="ARBA00023157"/>
    </source>
</evidence>
<keyword evidence="4" id="KW-1185">Reference proteome</keyword>
<dbReference type="Pfam" id="PF00578">
    <property type="entry name" value="AhpC-TSA"/>
    <property type="match status" value="1"/>
</dbReference>
<dbReference type="InterPro" id="IPR013766">
    <property type="entry name" value="Thioredoxin_domain"/>
</dbReference>
<comment type="caution">
    <text evidence="3">The sequence shown here is derived from an EMBL/GenBank/DDBJ whole genome shotgun (WGS) entry which is preliminary data.</text>
</comment>
<dbReference type="Gene3D" id="3.40.30.10">
    <property type="entry name" value="Glutaredoxin"/>
    <property type="match status" value="1"/>
</dbReference>
<dbReference type="PROSITE" id="PS51352">
    <property type="entry name" value="THIOREDOXIN_2"/>
    <property type="match status" value="1"/>
</dbReference>
<sequence>MKKRLIPLVILIMAAGVIGVLITGMSGKASANPGDEAIDFQLKDIDSKDYKLSSYKGKVVVLNFFATWCQPCIDEAPELEAFGEEYEGAELLLIAKGETKSRIEKYIQESNSKLPYLLDTKEEVSKDYNVIGQPETVIINEDGMIIERFSGPTTKDRLIEIIESFH</sequence>
<organism evidence="3 4">
    <name type="scientific">Cytobacillus eiseniae</name>
    <dbReference type="NCBI Taxonomy" id="762947"/>
    <lineage>
        <taxon>Bacteria</taxon>
        <taxon>Bacillati</taxon>
        <taxon>Bacillota</taxon>
        <taxon>Bacilli</taxon>
        <taxon>Bacillales</taxon>
        <taxon>Bacillaceae</taxon>
        <taxon>Cytobacillus</taxon>
    </lineage>
</organism>
<dbReference type="RefSeq" id="WP_066396961.1">
    <property type="nucleotide sequence ID" value="NZ_JAGIKZ010000009.1"/>
</dbReference>
<gene>
    <name evidence="3" type="ORF">J2Z40_002053</name>
</gene>
<dbReference type="EMBL" id="JAGIKZ010000009">
    <property type="protein sequence ID" value="MBP2241490.1"/>
    <property type="molecule type" value="Genomic_DNA"/>
</dbReference>
<dbReference type="InterPro" id="IPR000866">
    <property type="entry name" value="AhpC/TSA"/>
</dbReference>
<dbReference type="PANTHER" id="PTHR42852:SF13">
    <property type="entry name" value="PROTEIN DIPZ"/>
    <property type="match status" value="1"/>
</dbReference>
<protein>
    <submittedName>
        <fullName evidence="3">Peroxiredoxin</fullName>
    </submittedName>
</protein>
<dbReference type="SUPFAM" id="SSF52833">
    <property type="entry name" value="Thioredoxin-like"/>
    <property type="match status" value="1"/>
</dbReference>